<gene>
    <name evidence="4" type="ORF">JQC93_11445</name>
</gene>
<protein>
    <submittedName>
        <fullName evidence="4">Glycosyltransferase</fullName>
    </submittedName>
</protein>
<dbReference type="Pfam" id="PF13439">
    <property type="entry name" value="Glyco_transf_4"/>
    <property type="match status" value="1"/>
</dbReference>
<dbReference type="InterPro" id="IPR050194">
    <property type="entry name" value="Glycosyltransferase_grp1"/>
</dbReference>
<feature type="transmembrane region" description="Helical" evidence="1">
    <location>
        <begin position="79"/>
        <end position="103"/>
    </location>
</feature>
<dbReference type="EMBL" id="JAFEUM010000004">
    <property type="protein sequence ID" value="MBM7037017.1"/>
    <property type="molecule type" value="Genomic_DNA"/>
</dbReference>
<reference evidence="4 5" key="1">
    <citation type="submission" date="2021-02" db="EMBL/GenBank/DDBJ databases">
        <authorList>
            <person name="Park J.-S."/>
        </authorList>
    </citation>
    <scope>NUCLEOTIDE SEQUENCE [LARGE SCALE GENOMIC DNA]</scope>
    <source>
        <strain evidence="4 5">188UL20-2</strain>
    </source>
</reference>
<dbReference type="Gene3D" id="3.40.50.2000">
    <property type="entry name" value="Glycogen Phosphorylase B"/>
    <property type="match status" value="2"/>
</dbReference>
<name>A0ABS2HMB2_9VIBR</name>
<sequence length="403" mass="45779">MRILTLTSLFPSSTMPSLGIFIETRMKQLKQRFPDVTVDVVAPVPWFPLTHPRFGDYAKYAAVPKKETRNGFTVHHPRYLVIPVVGMYFTPFFMALTLVAFFLSQKIKQRYDIVDGHYYYPDGVAIALVCKMLRIPFTLTARGTDINLIPEYKPAKKMIQYAIRQSDANLAVCQALANEIDHLQPCDPSAVTLRNGVDLELFRYADLQQQHVLREQLNLPLNQPIAVAVGWLVERKGQHLIVEALVQCPELQLYFIGTGEQQSMLEQRVKALGLERRCHFVGSKPQSELRDWFGAADMSILASSREGWANVLLESMACGTPVVATNIWGTPEIVSTFDAGVLIERTVDDIARGIQRLTNEPRKRHKVRQHAEKFSWDDTCNKLYRVFEQTLSNRSSQQTASPN</sequence>
<evidence type="ECO:0000259" key="3">
    <source>
        <dbReference type="Pfam" id="PF13439"/>
    </source>
</evidence>
<comment type="caution">
    <text evidence="4">The sequence shown here is derived from an EMBL/GenBank/DDBJ whole genome shotgun (WGS) entry which is preliminary data.</text>
</comment>
<organism evidence="4 5">
    <name type="scientific">Vibrio ulleungensis</name>
    <dbReference type="NCBI Taxonomy" id="2807619"/>
    <lineage>
        <taxon>Bacteria</taxon>
        <taxon>Pseudomonadati</taxon>
        <taxon>Pseudomonadota</taxon>
        <taxon>Gammaproteobacteria</taxon>
        <taxon>Vibrionales</taxon>
        <taxon>Vibrionaceae</taxon>
        <taxon>Vibrio</taxon>
    </lineage>
</organism>
<dbReference type="Pfam" id="PF00534">
    <property type="entry name" value="Glycos_transf_1"/>
    <property type="match status" value="1"/>
</dbReference>
<evidence type="ECO:0000313" key="5">
    <source>
        <dbReference type="Proteomes" id="UP000809621"/>
    </source>
</evidence>
<accession>A0ABS2HMB2</accession>
<dbReference type="Proteomes" id="UP000809621">
    <property type="component" value="Unassembled WGS sequence"/>
</dbReference>
<dbReference type="RefSeq" id="WP_205158573.1">
    <property type="nucleotide sequence ID" value="NZ_JAFEUM010000004.1"/>
</dbReference>
<keyword evidence="1" id="KW-0812">Transmembrane</keyword>
<keyword evidence="1" id="KW-0472">Membrane</keyword>
<proteinExistence type="predicted"/>
<dbReference type="InterPro" id="IPR001296">
    <property type="entry name" value="Glyco_trans_1"/>
</dbReference>
<keyword evidence="1" id="KW-1133">Transmembrane helix</keyword>
<dbReference type="InterPro" id="IPR028098">
    <property type="entry name" value="Glyco_trans_4-like_N"/>
</dbReference>
<evidence type="ECO:0000256" key="1">
    <source>
        <dbReference type="SAM" id="Phobius"/>
    </source>
</evidence>
<feature type="domain" description="Glycosyl transferase family 1" evidence="2">
    <location>
        <begin position="213"/>
        <end position="373"/>
    </location>
</feature>
<dbReference type="PANTHER" id="PTHR45947:SF15">
    <property type="entry name" value="TEICHURONIC ACID BIOSYNTHESIS GLYCOSYLTRANSFERASE TUAC-RELATED"/>
    <property type="match status" value="1"/>
</dbReference>
<feature type="domain" description="Glycosyltransferase subfamily 4-like N-terminal" evidence="3">
    <location>
        <begin position="73"/>
        <end position="200"/>
    </location>
</feature>
<dbReference type="PANTHER" id="PTHR45947">
    <property type="entry name" value="SULFOQUINOVOSYL TRANSFERASE SQD2"/>
    <property type="match status" value="1"/>
</dbReference>
<dbReference type="SUPFAM" id="SSF53756">
    <property type="entry name" value="UDP-Glycosyltransferase/glycogen phosphorylase"/>
    <property type="match status" value="1"/>
</dbReference>
<evidence type="ECO:0000259" key="2">
    <source>
        <dbReference type="Pfam" id="PF00534"/>
    </source>
</evidence>
<evidence type="ECO:0000313" key="4">
    <source>
        <dbReference type="EMBL" id="MBM7037017.1"/>
    </source>
</evidence>
<keyword evidence="5" id="KW-1185">Reference proteome</keyword>